<evidence type="ECO:0000313" key="4">
    <source>
        <dbReference type="Proteomes" id="UP000799770"/>
    </source>
</evidence>
<dbReference type="CDD" id="cd01846">
    <property type="entry name" value="fatty_acyltransferase_like"/>
    <property type="match status" value="1"/>
</dbReference>
<sequence>MFSGHQLWAILAIPILTLASSTAAIDYLISFGDSYSQTGFDVSSSKPSSSNPLGNPAYPGYTTSGGPNWIGYLVKENNASTVYSFNFAYGGATVNASLVKPYQPTVKSIIDQVGQFSSSIASKPSYAPWTASNSLFAVWIGVNDVGNSYSNANEIALLDKIFDSLFSQMEILFKAGARNFAFLNVPPINRSPMMLKQSKEAQDIEAGVIQQYNTLLSNRTTAFVASHDGAKAVVVDTQKPFNTALDNPKQYGATDATCYNSNGKTCLWFNDYHPGMAIHKLVANAVAEIWNGHFFEAVPFSISH</sequence>
<feature type="chain" id="PRO_5025404662" evidence="2">
    <location>
        <begin position="20"/>
        <end position="304"/>
    </location>
</feature>
<keyword evidence="1" id="KW-0378">Hydrolase</keyword>
<evidence type="ECO:0000256" key="2">
    <source>
        <dbReference type="SAM" id="SignalP"/>
    </source>
</evidence>
<dbReference type="SUPFAM" id="SSF52266">
    <property type="entry name" value="SGNH hydrolase"/>
    <property type="match status" value="1"/>
</dbReference>
<dbReference type="InterPro" id="IPR036514">
    <property type="entry name" value="SGNH_hydro_sf"/>
</dbReference>
<name>A0A6A5Z7C2_9PLEO</name>
<proteinExistence type="predicted"/>
<feature type="signal peptide" evidence="2">
    <location>
        <begin position="1"/>
        <end position="19"/>
    </location>
</feature>
<dbReference type="OrthoDB" id="1600564at2759"/>
<keyword evidence="4" id="KW-1185">Reference proteome</keyword>
<dbReference type="PANTHER" id="PTHR45648">
    <property type="entry name" value="GDSL LIPASE/ACYLHYDROLASE FAMILY PROTEIN (AFU_ORTHOLOGUE AFUA_4G14700)"/>
    <property type="match status" value="1"/>
</dbReference>
<dbReference type="GO" id="GO:0016788">
    <property type="term" value="F:hydrolase activity, acting on ester bonds"/>
    <property type="evidence" value="ECO:0007669"/>
    <property type="project" value="InterPro"/>
</dbReference>
<evidence type="ECO:0000313" key="3">
    <source>
        <dbReference type="EMBL" id="KAF2114953.1"/>
    </source>
</evidence>
<dbReference type="AlphaFoldDB" id="A0A6A5Z7C2"/>
<dbReference type="InterPro" id="IPR051058">
    <property type="entry name" value="GDSL_Est/Lipase"/>
</dbReference>
<dbReference type="PANTHER" id="PTHR45648:SF22">
    <property type="entry name" value="GDSL LIPASE_ACYLHYDROLASE FAMILY PROTEIN (AFU_ORTHOLOGUE AFUA_4G14700)"/>
    <property type="match status" value="1"/>
</dbReference>
<protein>
    <submittedName>
        <fullName evidence="3">Carbohydrate esterase family 16 protein</fullName>
    </submittedName>
</protein>
<dbReference type="Gene3D" id="3.40.50.1110">
    <property type="entry name" value="SGNH hydrolase"/>
    <property type="match status" value="1"/>
</dbReference>
<dbReference type="Pfam" id="PF00657">
    <property type="entry name" value="Lipase_GDSL"/>
    <property type="match status" value="1"/>
</dbReference>
<accession>A0A6A5Z7C2</accession>
<reference evidence="3" key="1">
    <citation type="journal article" date="2020" name="Stud. Mycol.">
        <title>101 Dothideomycetes genomes: a test case for predicting lifestyles and emergence of pathogens.</title>
        <authorList>
            <person name="Haridas S."/>
            <person name="Albert R."/>
            <person name="Binder M."/>
            <person name="Bloem J."/>
            <person name="Labutti K."/>
            <person name="Salamov A."/>
            <person name="Andreopoulos B."/>
            <person name="Baker S."/>
            <person name="Barry K."/>
            <person name="Bills G."/>
            <person name="Bluhm B."/>
            <person name="Cannon C."/>
            <person name="Castanera R."/>
            <person name="Culley D."/>
            <person name="Daum C."/>
            <person name="Ezra D."/>
            <person name="Gonzalez J."/>
            <person name="Henrissat B."/>
            <person name="Kuo A."/>
            <person name="Liang C."/>
            <person name="Lipzen A."/>
            <person name="Lutzoni F."/>
            <person name="Magnuson J."/>
            <person name="Mondo S."/>
            <person name="Nolan M."/>
            <person name="Ohm R."/>
            <person name="Pangilinan J."/>
            <person name="Park H.-J."/>
            <person name="Ramirez L."/>
            <person name="Alfaro M."/>
            <person name="Sun H."/>
            <person name="Tritt A."/>
            <person name="Yoshinaga Y."/>
            <person name="Zwiers L.-H."/>
            <person name="Turgeon B."/>
            <person name="Goodwin S."/>
            <person name="Spatafora J."/>
            <person name="Crous P."/>
            <person name="Grigoriev I."/>
        </authorList>
    </citation>
    <scope>NUCLEOTIDE SEQUENCE</scope>
    <source>
        <strain evidence="3">CBS 627.86</strain>
    </source>
</reference>
<dbReference type="Proteomes" id="UP000799770">
    <property type="component" value="Unassembled WGS sequence"/>
</dbReference>
<dbReference type="EMBL" id="ML977324">
    <property type="protein sequence ID" value="KAF2114953.1"/>
    <property type="molecule type" value="Genomic_DNA"/>
</dbReference>
<dbReference type="InterPro" id="IPR001087">
    <property type="entry name" value="GDSL"/>
</dbReference>
<keyword evidence="2" id="KW-0732">Signal</keyword>
<evidence type="ECO:0000256" key="1">
    <source>
        <dbReference type="ARBA" id="ARBA00022801"/>
    </source>
</evidence>
<gene>
    <name evidence="3" type="ORF">BDV96DRAFT_646816</name>
</gene>
<organism evidence="3 4">
    <name type="scientific">Lophiotrema nucula</name>
    <dbReference type="NCBI Taxonomy" id="690887"/>
    <lineage>
        <taxon>Eukaryota</taxon>
        <taxon>Fungi</taxon>
        <taxon>Dikarya</taxon>
        <taxon>Ascomycota</taxon>
        <taxon>Pezizomycotina</taxon>
        <taxon>Dothideomycetes</taxon>
        <taxon>Pleosporomycetidae</taxon>
        <taxon>Pleosporales</taxon>
        <taxon>Lophiotremataceae</taxon>
        <taxon>Lophiotrema</taxon>
    </lineage>
</organism>